<dbReference type="GO" id="GO:0016787">
    <property type="term" value="F:hydrolase activity"/>
    <property type="evidence" value="ECO:0007669"/>
    <property type="project" value="UniProtKB-KW"/>
</dbReference>
<comment type="caution">
    <text evidence="7">The sequence shown here is derived from an EMBL/GenBank/DDBJ whole genome shotgun (WGS) entry which is preliminary data.</text>
</comment>
<gene>
    <name evidence="7" type="ORF">EFL95_17920</name>
</gene>
<name>A0A3N0DNV3_9ACTN</name>
<reference evidence="7 8" key="1">
    <citation type="submission" date="2018-11" db="EMBL/GenBank/DDBJ databases">
        <authorList>
            <person name="Li F."/>
        </authorList>
    </citation>
    <scope>NUCLEOTIDE SEQUENCE [LARGE SCALE GENOMIC DNA]</scope>
    <source>
        <strain evidence="7 8">KIS18-7</strain>
    </source>
</reference>
<accession>A0A3N0DNV3</accession>
<dbReference type="InterPro" id="IPR029058">
    <property type="entry name" value="AB_hydrolase_fold"/>
</dbReference>
<protein>
    <submittedName>
        <fullName evidence="7">Alpha/beta fold hydrolase</fullName>
    </submittedName>
</protein>
<proteinExistence type="inferred from homology"/>
<dbReference type="OrthoDB" id="3930934at2"/>
<evidence type="ECO:0000256" key="3">
    <source>
        <dbReference type="ARBA" id="ARBA00022801"/>
    </source>
</evidence>
<dbReference type="RefSeq" id="WP_123235476.1">
    <property type="nucleotide sequence ID" value="NZ_RJSG01000005.1"/>
</dbReference>
<dbReference type="InterPro" id="IPR000073">
    <property type="entry name" value="AB_hydrolase_1"/>
</dbReference>
<sequence>MKRILGVVLVAVMAATIAGFAAVQTSSAAPTVAAFTPKLTAWSTCSYGQCATVTVPLDYGHPDNGKTVKLALSRKSAQTSAGPYAGMMLLNPGGPGGSGLYLAGRQSDVPGSAAKRYDWIGFDPRGVGNSVPSLHCNSSYFGANRPNFVPTTQALYDYWRKKTNAYAVACGNSSAKALLPFMTTRDTVRDMESIRQAYYNQATSAKKPMLTKLNFYGFSYGTWLGQVYAARYPTKVGRFILDGVIDPRRYWYHSNLDQDVWFDKNLNSFFSWIAQHDSTYHLGTSWLTIRSGYNRLLKQLDAHPAASGKLGPDELTDAILEASYYVYHWRSIASNYSQLVRSGNGTPMWNRYVDSNQGDDNGYAVYLAVECTDAPSPSFAWQRDDTWDVYKKRPFLAWDNTWYNMPCLTWKASAHTPVNPYGTQVKSHILLISETHDAATPYSGAVEVKRRFPTASLIAGLGGTTHAGSLSGVSCVDDAIAAYLADGTVPTRQSVHSYDLGCPKVPVPSGGLLGRTSASSVMPLLLRGS</sequence>
<evidence type="ECO:0000256" key="4">
    <source>
        <dbReference type="SAM" id="SignalP"/>
    </source>
</evidence>
<dbReference type="PANTHER" id="PTHR43248:SF29">
    <property type="entry name" value="TRIPEPTIDYL AMINOPEPTIDASE"/>
    <property type="match status" value="1"/>
</dbReference>
<dbReference type="PANTHER" id="PTHR43248">
    <property type="entry name" value="2-SUCCINYL-6-HYDROXY-2,4-CYCLOHEXADIENE-1-CARBOXYLATE SYNTHASE"/>
    <property type="match status" value="1"/>
</dbReference>
<evidence type="ECO:0000256" key="1">
    <source>
        <dbReference type="ARBA" id="ARBA00010088"/>
    </source>
</evidence>
<dbReference type="Gene3D" id="3.40.50.1820">
    <property type="entry name" value="alpha/beta hydrolase"/>
    <property type="match status" value="1"/>
</dbReference>
<feature type="domain" description="AB hydrolase-1" evidence="5">
    <location>
        <begin position="88"/>
        <end position="337"/>
    </location>
</feature>
<evidence type="ECO:0000259" key="5">
    <source>
        <dbReference type="Pfam" id="PF00561"/>
    </source>
</evidence>
<comment type="similarity">
    <text evidence="1">Belongs to the peptidase S33 family.</text>
</comment>
<dbReference type="Pfam" id="PF08386">
    <property type="entry name" value="Abhydrolase_4"/>
    <property type="match status" value="1"/>
</dbReference>
<dbReference type="InterPro" id="IPR013595">
    <property type="entry name" value="Pept_S33_TAP-like_C"/>
</dbReference>
<dbReference type="InterPro" id="IPR051601">
    <property type="entry name" value="Serine_prot/Carboxylest_S33"/>
</dbReference>
<dbReference type="Proteomes" id="UP000277094">
    <property type="component" value="Unassembled WGS sequence"/>
</dbReference>
<feature type="domain" description="Peptidase S33 tripeptidyl aminopeptidase-like C-terminal" evidence="6">
    <location>
        <begin position="398"/>
        <end position="493"/>
    </location>
</feature>
<dbReference type="EMBL" id="RJSG01000005">
    <property type="protein sequence ID" value="RNL77330.1"/>
    <property type="molecule type" value="Genomic_DNA"/>
</dbReference>
<feature type="signal peptide" evidence="4">
    <location>
        <begin position="1"/>
        <end position="21"/>
    </location>
</feature>
<organism evidence="7 8">
    <name type="scientific">Nocardioides marmorisolisilvae</name>
    <dbReference type="NCBI Taxonomy" id="1542737"/>
    <lineage>
        <taxon>Bacteria</taxon>
        <taxon>Bacillati</taxon>
        <taxon>Actinomycetota</taxon>
        <taxon>Actinomycetes</taxon>
        <taxon>Propionibacteriales</taxon>
        <taxon>Nocardioidaceae</taxon>
        <taxon>Nocardioides</taxon>
    </lineage>
</organism>
<dbReference type="AlphaFoldDB" id="A0A3N0DNV3"/>
<keyword evidence="3 7" id="KW-0378">Hydrolase</keyword>
<evidence type="ECO:0000259" key="6">
    <source>
        <dbReference type="Pfam" id="PF08386"/>
    </source>
</evidence>
<feature type="chain" id="PRO_5038618435" evidence="4">
    <location>
        <begin position="22"/>
        <end position="529"/>
    </location>
</feature>
<evidence type="ECO:0000313" key="7">
    <source>
        <dbReference type="EMBL" id="RNL77330.1"/>
    </source>
</evidence>
<dbReference type="Pfam" id="PF00561">
    <property type="entry name" value="Abhydrolase_1"/>
    <property type="match status" value="1"/>
</dbReference>
<keyword evidence="8" id="KW-1185">Reference proteome</keyword>
<evidence type="ECO:0000256" key="2">
    <source>
        <dbReference type="ARBA" id="ARBA00022729"/>
    </source>
</evidence>
<keyword evidence="2 4" id="KW-0732">Signal</keyword>
<evidence type="ECO:0000313" key="8">
    <source>
        <dbReference type="Proteomes" id="UP000277094"/>
    </source>
</evidence>
<dbReference type="SUPFAM" id="SSF53474">
    <property type="entry name" value="alpha/beta-Hydrolases"/>
    <property type="match status" value="1"/>
</dbReference>